<dbReference type="Pfam" id="PF14341">
    <property type="entry name" value="PilX_N"/>
    <property type="match status" value="1"/>
</dbReference>
<reference evidence="3 4" key="1">
    <citation type="submission" date="2019-04" db="EMBL/GenBank/DDBJ databases">
        <title>Crypto-aerobic microbial life in anoxic (sulfidic) marine sediments.</title>
        <authorList>
            <person name="Bhattacharya S."/>
            <person name="Roy C."/>
            <person name="Mondal N."/>
            <person name="Sarkar J."/>
            <person name="Mandal S."/>
            <person name="Rameez M.J."/>
            <person name="Ghosh W."/>
        </authorList>
    </citation>
    <scope>NUCLEOTIDE SEQUENCE [LARGE SCALE GENOMIC DNA]</scope>
    <source>
        <strain evidence="3 4">SBBB</strain>
    </source>
</reference>
<keyword evidence="1" id="KW-0812">Transmembrane</keyword>
<feature type="domain" description="Type 4 fimbrial biogenesis protein PilX N-terminal" evidence="2">
    <location>
        <begin position="10"/>
        <end position="59"/>
    </location>
</feature>
<dbReference type="AlphaFoldDB" id="A0A4U0YU65"/>
<evidence type="ECO:0000256" key="1">
    <source>
        <dbReference type="SAM" id="Phobius"/>
    </source>
</evidence>
<protein>
    <recommendedName>
        <fullName evidence="2">Type 4 fimbrial biogenesis protein PilX N-terminal domain-containing protein</fullName>
    </recommendedName>
</protein>
<evidence type="ECO:0000259" key="2">
    <source>
        <dbReference type="Pfam" id="PF14341"/>
    </source>
</evidence>
<sequence length="174" mass="18430">MNHKYRSSQRGAVLLVSLIILLMVSVLGISAMRSSVFANKVATGVQADAMTFEAAETAIAVTYGSMQANNSLQTVFSPGYNTTTCITASGSSDGSCTNSSFLDARSLLQAEAYAYFGGYKAVTGSQISTSGGSSLFVDYKINILGQSTMPSYNIENHHQQEALKRGIKPGSEIE</sequence>
<comment type="caution">
    <text evidence="3">The sequence shown here is derived from an EMBL/GenBank/DDBJ whole genome shotgun (WGS) entry which is preliminary data.</text>
</comment>
<dbReference type="EMBL" id="SWAV01000001">
    <property type="protein sequence ID" value="TKA93534.1"/>
    <property type="molecule type" value="Genomic_DNA"/>
</dbReference>
<evidence type="ECO:0000313" key="3">
    <source>
        <dbReference type="EMBL" id="TKA93534.1"/>
    </source>
</evidence>
<dbReference type="Proteomes" id="UP000305198">
    <property type="component" value="Unassembled WGS sequence"/>
</dbReference>
<evidence type="ECO:0000313" key="4">
    <source>
        <dbReference type="Proteomes" id="UP000305198"/>
    </source>
</evidence>
<name>A0A4U0YU65_9GAMM</name>
<keyword evidence="1" id="KW-0472">Membrane</keyword>
<accession>A0A4U0YU65</accession>
<feature type="transmembrane region" description="Helical" evidence="1">
    <location>
        <begin position="12"/>
        <end position="32"/>
    </location>
</feature>
<proteinExistence type="predicted"/>
<dbReference type="InterPro" id="IPR025746">
    <property type="entry name" value="PilX_N_dom"/>
</dbReference>
<keyword evidence="1" id="KW-1133">Transmembrane helix</keyword>
<dbReference type="RefSeq" id="WP_136868891.1">
    <property type="nucleotide sequence ID" value="NZ_SWAV01000001.1"/>
</dbReference>
<gene>
    <name evidence="3" type="ORF">FA869_05080</name>
</gene>
<organism evidence="3 4">
    <name type="scientific">Halopseudomonas bauzanensis</name>
    <dbReference type="NCBI Taxonomy" id="653930"/>
    <lineage>
        <taxon>Bacteria</taxon>
        <taxon>Pseudomonadati</taxon>
        <taxon>Pseudomonadota</taxon>
        <taxon>Gammaproteobacteria</taxon>
        <taxon>Pseudomonadales</taxon>
        <taxon>Pseudomonadaceae</taxon>
        <taxon>Halopseudomonas</taxon>
    </lineage>
</organism>